<keyword evidence="7" id="KW-0833">Ubl conjugation pathway</keyword>
<evidence type="ECO:0000256" key="9">
    <source>
        <dbReference type="PROSITE-ProRule" id="PRU00175"/>
    </source>
</evidence>
<evidence type="ECO:0000256" key="3">
    <source>
        <dbReference type="ARBA" id="ARBA00022679"/>
    </source>
</evidence>
<evidence type="ECO:0000256" key="6">
    <source>
        <dbReference type="ARBA" id="ARBA00022771"/>
    </source>
</evidence>
<proteinExistence type="predicted"/>
<reference evidence="13" key="1">
    <citation type="submission" date="2020-12" db="UniProtKB">
        <authorList>
            <consortium name="WormBaseParasite"/>
        </authorList>
    </citation>
    <scope>IDENTIFICATION</scope>
    <source>
        <strain evidence="13">MHco3</strain>
    </source>
</reference>
<evidence type="ECO:0000256" key="5">
    <source>
        <dbReference type="ARBA" id="ARBA00022737"/>
    </source>
</evidence>
<name>A0A7I4Y754_HAECO</name>
<dbReference type="InterPro" id="IPR002867">
    <property type="entry name" value="IBR_dom"/>
</dbReference>
<dbReference type="WBParaSite" id="HCON_00057520-00002">
    <property type="protein sequence ID" value="HCON_00057520-00002"/>
    <property type="gene ID" value="HCON_00057520"/>
</dbReference>
<evidence type="ECO:0000259" key="10">
    <source>
        <dbReference type="PROSITE" id="PS50089"/>
    </source>
</evidence>
<dbReference type="CDD" id="cd20335">
    <property type="entry name" value="BRcat_RBR"/>
    <property type="match status" value="1"/>
</dbReference>
<dbReference type="OMA" id="WADCCEA"/>
<dbReference type="GO" id="GO:0016567">
    <property type="term" value="P:protein ubiquitination"/>
    <property type="evidence" value="ECO:0007669"/>
    <property type="project" value="InterPro"/>
</dbReference>
<dbReference type="OrthoDB" id="61092at2759"/>
<keyword evidence="3" id="KW-0808">Transferase</keyword>
<dbReference type="GO" id="GO:0061630">
    <property type="term" value="F:ubiquitin protein ligase activity"/>
    <property type="evidence" value="ECO:0007669"/>
    <property type="project" value="UniProtKB-EC"/>
</dbReference>
<evidence type="ECO:0000313" key="13">
    <source>
        <dbReference type="WBParaSite" id="HCON_00057520-00002"/>
    </source>
</evidence>
<evidence type="ECO:0000256" key="4">
    <source>
        <dbReference type="ARBA" id="ARBA00022723"/>
    </source>
</evidence>
<dbReference type="GO" id="GO:0008270">
    <property type="term" value="F:zinc ion binding"/>
    <property type="evidence" value="ECO:0007669"/>
    <property type="project" value="UniProtKB-KW"/>
</dbReference>
<sequence length="1064" mass="122153">MEDSWILWPTRETFFGQSEGSENDEWDYKDEGRTNEITFLSTQRRASCDIIHVSPLLALEEAERARTATSKVYCLHKTTLEKTKPVQVDQDRPFRMWYPETKTKKVATTLLPFLKITPSTVSKCRTVASSIKWDQVLPEADTVDEVKMREKRLRTDIPLGPSVRRRLCDFLTRNHQTCRNGSYKVDNLDYFARAEIATSESDILRQCSVSVYYPDVNYERESSALRDVLVSKLNARPQSQNKLEVAVPKSSYAIAIREGGLCEVLWDKMTHSLLIDVPTKQDIREYVKWHFRHAIDAIRLTTSERLRLVKFLDKDSAGKFENPVRVYFKSWTDCHAALSNKDQRVARLFPRAFIIGRSDWNSSENATMTYRAKWFTSPSKNTGVVILEDPRNQLLAKRVLIEHGYFAELQEKNDGTNAMINIACIPNIFQHDSLFEKYVREMLQVNGVGVKRVYLNHSYKGMHDVDEMARRTVYRAIVEYLIRNHEWHDPHPLSIYDWKKLMNRDLPWHWHLLEKNGETESEEGSSSREAELIFDDVDCGLRMVDVLAFSDKELEFSNGYDPPQRIVMKPIYCVQVYVTKEVRVACDSFIRELNEEESTEGDPMHSLEIVDKTWTANYEATDDSDTSEGELSVQGWPREHVEEVAMRLISYFGGSYIDCSNDVNGKLLYGYGANFVESLRQRLRGKAVIDVDLLQERITLVGEQADYARKELEFFAAKSQLFVVTLRIAIKPPRYLHFMRNALRFVGLEKLSAISGNAMLRFVDAENIEFRGTLKQYDLLMDYLEEVDGKLVSTSSAINYSSKPNCPVCLSPVSNAFYCLDCGHYYCLKCIIYQVKTLVRNRDLPLRCYHVDCGHLFSINDLKCLFLGDSRLPWLSAKKMLPLVESSIDYLLQNDRSLLRCPTPDCFGIFKKDEISKGHGKRAIMCDSCKHSRCGLCMMEPHEGVSCEAYATLRSDEAASLQAYLASNKDRVRACPTDGCGALIQKGEGCNHMHCTVCNTHFCWLCGFSSVSQSEVYGHLREVHGAIGDQWPLLQYDGIENVIGRFVLDMNDDDVLIPLAENLW</sequence>
<dbReference type="EC" id="2.3.2.31" evidence="2"/>
<feature type="domain" description="RING-type" evidence="11">
    <location>
        <begin position="802"/>
        <end position="1030"/>
    </location>
</feature>
<dbReference type="InterPro" id="IPR017907">
    <property type="entry name" value="Znf_RING_CS"/>
</dbReference>
<dbReference type="SMART" id="SM00647">
    <property type="entry name" value="IBR"/>
    <property type="match status" value="2"/>
</dbReference>
<evidence type="ECO:0000313" key="12">
    <source>
        <dbReference type="Proteomes" id="UP000025227"/>
    </source>
</evidence>
<protein>
    <recommendedName>
        <fullName evidence="2">RBR-type E3 ubiquitin transferase</fullName>
        <ecNumber evidence="2">2.3.2.31</ecNumber>
    </recommendedName>
</protein>
<dbReference type="Proteomes" id="UP000025227">
    <property type="component" value="Unplaced"/>
</dbReference>
<organism evidence="12 13">
    <name type="scientific">Haemonchus contortus</name>
    <name type="common">Barber pole worm</name>
    <dbReference type="NCBI Taxonomy" id="6289"/>
    <lineage>
        <taxon>Eukaryota</taxon>
        <taxon>Metazoa</taxon>
        <taxon>Ecdysozoa</taxon>
        <taxon>Nematoda</taxon>
        <taxon>Chromadorea</taxon>
        <taxon>Rhabditida</taxon>
        <taxon>Rhabditina</taxon>
        <taxon>Rhabditomorpha</taxon>
        <taxon>Strongyloidea</taxon>
        <taxon>Trichostrongylidae</taxon>
        <taxon>Haemonchus</taxon>
    </lineage>
</organism>
<dbReference type="Gene3D" id="3.30.40.10">
    <property type="entry name" value="Zinc/RING finger domain, C3HC4 (zinc finger)"/>
    <property type="match status" value="1"/>
</dbReference>
<dbReference type="InterPro" id="IPR013083">
    <property type="entry name" value="Znf_RING/FYVE/PHD"/>
</dbReference>
<evidence type="ECO:0000256" key="8">
    <source>
        <dbReference type="ARBA" id="ARBA00022833"/>
    </source>
</evidence>
<dbReference type="Gene3D" id="1.20.120.1750">
    <property type="match status" value="1"/>
</dbReference>
<keyword evidence="8" id="KW-0862">Zinc</keyword>
<dbReference type="PANTHER" id="PTHR11685">
    <property type="entry name" value="RBR FAMILY RING FINGER AND IBR DOMAIN-CONTAINING"/>
    <property type="match status" value="1"/>
</dbReference>
<feature type="domain" description="RING-type" evidence="10">
    <location>
        <begin position="806"/>
        <end position="848"/>
    </location>
</feature>
<dbReference type="PROSITE" id="PS51873">
    <property type="entry name" value="TRIAD"/>
    <property type="match status" value="1"/>
</dbReference>
<comment type="catalytic activity">
    <reaction evidence="1">
        <text>[E2 ubiquitin-conjugating enzyme]-S-ubiquitinyl-L-cysteine + [acceptor protein]-L-lysine = [E2 ubiquitin-conjugating enzyme]-L-cysteine + [acceptor protein]-N(6)-ubiquitinyl-L-lysine.</text>
        <dbReference type="EC" id="2.3.2.31"/>
    </reaction>
</comment>
<dbReference type="InterPro" id="IPR031127">
    <property type="entry name" value="E3_UB_ligase_RBR"/>
</dbReference>
<dbReference type="PROSITE" id="PS00518">
    <property type="entry name" value="ZF_RING_1"/>
    <property type="match status" value="1"/>
</dbReference>
<dbReference type="PROSITE" id="PS50089">
    <property type="entry name" value="ZF_RING_2"/>
    <property type="match status" value="1"/>
</dbReference>
<evidence type="ECO:0000256" key="1">
    <source>
        <dbReference type="ARBA" id="ARBA00001798"/>
    </source>
</evidence>
<evidence type="ECO:0000256" key="7">
    <source>
        <dbReference type="ARBA" id="ARBA00022786"/>
    </source>
</evidence>
<dbReference type="AlphaFoldDB" id="A0A7I4Y754"/>
<dbReference type="SUPFAM" id="SSF57850">
    <property type="entry name" value="RING/U-box"/>
    <property type="match status" value="3"/>
</dbReference>
<keyword evidence="5" id="KW-0677">Repeat</keyword>
<keyword evidence="4" id="KW-0479">Metal-binding</keyword>
<accession>A0A7I4Y754</accession>
<dbReference type="InterPro" id="IPR001841">
    <property type="entry name" value="Znf_RING"/>
</dbReference>
<dbReference type="InterPro" id="IPR044066">
    <property type="entry name" value="TRIAD_supradom"/>
</dbReference>
<keyword evidence="12" id="KW-1185">Reference proteome</keyword>
<keyword evidence="6 9" id="KW-0863">Zinc-finger</keyword>
<dbReference type="Pfam" id="PF01485">
    <property type="entry name" value="IBR"/>
    <property type="match status" value="2"/>
</dbReference>
<evidence type="ECO:0000256" key="2">
    <source>
        <dbReference type="ARBA" id="ARBA00012251"/>
    </source>
</evidence>
<evidence type="ECO:0000259" key="11">
    <source>
        <dbReference type="PROSITE" id="PS51873"/>
    </source>
</evidence>